<keyword evidence="2" id="KW-1185">Reference proteome</keyword>
<evidence type="ECO:0000313" key="1">
    <source>
        <dbReference type="EMBL" id="KAH3782997.1"/>
    </source>
</evidence>
<dbReference type="Proteomes" id="UP000828390">
    <property type="component" value="Unassembled WGS sequence"/>
</dbReference>
<dbReference type="EMBL" id="JAIWYP010000008">
    <property type="protein sequence ID" value="KAH3782997.1"/>
    <property type="molecule type" value="Genomic_DNA"/>
</dbReference>
<evidence type="ECO:0000313" key="2">
    <source>
        <dbReference type="Proteomes" id="UP000828390"/>
    </source>
</evidence>
<accession>A0A9D4EMH3</accession>
<sequence>MDCLPKAAVHRLNNNPNERGQYTALYNSHVVLYCPVNRHMLIHCPVQHPHGNILPCTTVRWYCTALYKCHMEIYCSVQEPHSDILPCTTSTWPLYFSRTSPAHSSSRSTLNEIDNLSLSSSESGTSFYLNKAVVTASYTNNSPWCS</sequence>
<reference evidence="1" key="1">
    <citation type="journal article" date="2019" name="bioRxiv">
        <title>The Genome of the Zebra Mussel, Dreissena polymorpha: A Resource for Invasive Species Research.</title>
        <authorList>
            <person name="McCartney M.A."/>
            <person name="Auch B."/>
            <person name="Kono T."/>
            <person name="Mallez S."/>
            <person name="Zhang Y."/>
            <person name="Obille A."/>
            <person name="Becker A."/>
            <person name="Abrahante J.E."/>
            <person name="Garbe J."/>
            <person name="Badalamenti J.P."/>
            <person name="Herman A."/>
            <person name="Mangelson H."/>
            <person name="Liachko I."/>
            <person name="Sullivan S."/>
            <person name="Sone E.D."/>
            <person name="Koren S."/>
            <person name="Silverstein K.A.T."/>
            <person name="Beckman K.B."/>
            <person name="Gohl D.M."/>
        </authorList>
    </citation>
    <scope>NUCLEOTIDE SEQUENCE</scope>
    <source>
        <strain evidence="1">Duluth1</strain>
        <tissue evidence="1">Whole animal</tissue>
    </source>
</reference>
<proteinExistence type="predicted"/>
<reference evidence="1" key="2">
    <citation type="submission" date="2020-11" db="EMBL/GenBank/DDBJ databases">
        <authorList>
            <person name="McCartney M.A."/>
            <person name="Auch B."/>
            <person name="Kono T."/>
            <person name="Mallez S."/>
            <person name="Becker A."/>
            <person name="Gohl D.M."/>
            <person name="Silverstein K.A.T."/>
            <person name="Koren S."/>
            <person name="Bechman K.B."/>
            <person name="Herman A."/>
            <person name="Abrahante J.E."/>
            <person name="Garbe J."/>
        </authorList>
    </citation>
    <scope>NUCLEOTIDE SEQUENCE</scope>
    <source>
        <strain evidence="1">Duluth1</strain>
        <tissue evidence="1">Whole animal</tissue>
    </source>
</reference>
<dbReference type="AlphaFoldDB" id="A0A9D4EMH3"/>
<organism evidence="1 2">
    <name type="scientific">Dreissena polymorpha</name>
    <name type="common">Zebra mussel</name>
    <name type="synonym">Mytilus polymorpha</name>
    <dbReference type="NCBI Taxonomy" id="45954"/>
    <lineage>
        <taxon>Eukaryota</taxon>
        <taxon>Metazoa</taxon>
        <taxon>Spiralia</taxon>
        <taxon>Lophotrochozoa</taxon>
        <taxon>Mollusca</taxon>
        <taxon>Bivalvia</taxon>
        <taxon>Autobranchia</taxon>
        <taxon>Heteroconchia</taxon>
        <taxon>Euheterodonta</taxon>
        <taxon>Imparidentia</taxon>
        <taxon>Neoheterodontei</taxon>
        <taxon>Myida</taxon>
        <taxon>Dreissenoidea</taxon>
        <taxon>Dreissenidae</taxon>
        <taxon>Dreissena</taxon>
    </lineage>
</organism>
<gene>
    <name evidence="1" type="ORF">DPMN_160923</name>
</gene>
<protein>
    <submittedName>
        <fullName evidence="1">Uncharacterized protein</fullName>
    </submittedName>
</protein>
<name>A0A9D4EMH3_DREPO</name>
<comment type="caution">
    <text evidence="1">The sequence shown here is derived from an EMBL/GenBank/DDBJ whole genome shotgun (WGS) entry which is preliminary data.</text>
</comment>